<dbReference type="RefSeq" id="WP_061611275.1">
    <property type="nucleotide sequence ID" value="NZ_JEMA01000853.1"/>
</dbReference>
<keyword evidence="3" id="KW-0804">Transcription</keyword>
<dbReference type="PROSITE" id="PS50977">
    <property type="entry name" value="HTH_TETR_2"/>
    <property type="match status" value="1"/>
</dbReference>
<reference evidence="6 7" key="1">
    <citation type="submission" date="2014-02" db="EMBL/GenBank/DDBJ databases">
        <title>The small core and large imbalanced accessory genome model reveals a collaborative survival strategy of Sorangium cellulosum strains in nature.</title>
        <authorList>
            <person name="Han K."/>
            <person name="Peng R."/>
            <person name="Blom J."/>
            <person name="Li Y.-Z."/>
        </authorList>
    </citation>
    <scope>NUCLEOTIDE SEQUENCE [LARGE SCALE GENOMIC DNA]</scope>
    <source>
        <strain evidence="6 7">So0008-312</strain>
    </source>
</reference>
<organism evidence="6 7">
    <name type="scientific">Sorangium cellulosum</name>
    <name type="common">Polyangium cellulosum</name>
    <dbReference type="NCBI Taxonomy" id="56"/>
    <lineage>
        <taxon>Bacteria</taxon>
        <taxon>Pseudomonadati</taxon>
        <taxon>Myxococcota</taxon>
        <taxon>Polyangia</taxon>
        <taxon>Polyangiales</taxon>
        <taxon>Polyangiaceae</taxon>
        <taxon>Sorangium</taxon>
    </lineage>
</organism>
<dbReference type="Proteomes" id="UP000075260">
    <property type="component" value="Unassembled WGS sequence"/>
</dbReference>
<dbReference type="OrthoDB" id="270177at2"/>
<evidence type="ECO:0000256" key="1">
    <source>
        <dbReference type="ARBA" id="ARBA00023015"/>
    </source>
</evidence>
<dbReference type="GO" id="GO:0003677">
    <property type="term" value="F:DNA binding"/>
    <property type="evidence" value="ECO:0007669"/>
    <property type="project" value="UniProtKB-UniRule"/>
</dbReference>
<evidence type="ECO:0000259" key="5">
    <source>
        <dbReference type="PROSITE" id="PS50977"/>
    </source>
</evidence>
<evidence type="ECO:0000256" key="2">
    <source>
        <dbReference type="ARBA" id="ARBA00023125"/>
    </source>
</evidence>
<dbReference type="AlphaFoldDB" id="A0A150QAX5"/>
<dbReference type="InterPro" id="IPR036271">
    <property type="entry name" value="Tet_transcr_reg_TetR-rel_C_sf"/>
</dbReference>
<accession>A0A150QAX5</accession>
<dbReference type="InterPro" id="IPR009057">
    <property type="entry name" value="Homeodomain-like_sf"/>
</dbReference>
<evidence type="ECO:0000313" key="6">
    <source>
        <dbReference type="EMBL" id="KYF65145.1"/>
    </source>
</evidence>
<dbReference type="Gene3D" id="1.10.10.60">
    <property type="entry name" value="Homeodomain-like"/>
    <property type="match status" value="1"/>
</dbReference>
<dbReference type="Pfam" id="PF00440">
    <property type="entry name" value="TetR_N"/>
    <property type="match status" value="1"/>
</dbReference>
<keyword evidence="1" id="KW-0805">Transcription regulation</keyword>
<dbReference type="PANTHER" id="PTHR47506">
    <property type="entry name" value="TRANSCRIPTIONAL REGULATORY PROTEIN"/>
    <property type="match status" value="1"/>
</dbReference>
<gene>
    <name evidence="6" type="ORF">BE15_36525</name>
</gene>
<dbReference type="SUPFAM" id="SSF46689">
    <property type="entry name" value="Homeodomain-like"/>
    <property type="match status" value="1"/>
</dbReference>
<dbReference type="EMBL" id="JEMA01000853">
    <property type="protein sequence ID" value="KYF65145.1"/>
    <property type="molecule type" value="Genomic_DNA"/>
</dbReference>
<evidence type="ECO:0000256" key="4">
    <source>
        <dbReference type="PROSITE-ProRule" id="PRU00335"/>
    </source>
</evidence>
<comment type="caution">
    <text evidence="6">The sequence shown here is derived from an EMBL/GenBank/DDBJ whole genome shotgun (WGS) entry which is preliminary data.</text>
</comment>
<dbReference type="InterPro" id="IPR011075">
    <property type="entry name" value="TetR_C"/>
</dbReference>
<dbReference type="SUPFAM" id="SSF48498">
    <property type="entry name" value="Tetracyclin repressor-like, C-terminal domain"/>
    <property type="match status" value="1"/>
</dbReference>
<dbReference type="PANTHER" id="PTHR47506:SF1">
    <property type="entry name" value="HTH-TYPE TRANSCRIPTIONAL REGULATOR YJDC"/>
    <property type="match status" value="1"/>
</dbReference>
<dbReference type="Gene3D" id="1.10.357.10">
    <property type="entry name" value="Tetracycline Repressor, domain 2"/>
    <property type="match status" value="1"/>
</dbReference>
<sequence length="205" mass="21904">MAGRGRPRSFDRAAALRRAMEVFWERGYEGTSLSDLTAAMGINSPSLYAAFGCKEELFREAVALYNEVEGAAASRAMREEPTARRAIEAMLRSNAEAYVSPGKPSGCMIVLAATLGTPESKAVRCHLAEVRRSALGELQRRLERGVAEGDVPAGTDTAVLAAFYTTVLGGLSLQARDGAPREVLQAIVDCAMAAWDVLARPRAAV</sequence>
<keyword evidence="2 4" id="KW-0238">DNA-binding</keyword>
<feature type="DNA-binding region" description="H-T-H motif" evidence="4">
    <location>
        <begin position="32"/>
        <end position="51"/>
    </location>
</feature>
<dbReference type="InterPro" id="IPR001647">
    <property type="entry name" value="HTH_TetR"/>
</dbReference>
<evidence type="ECO:0000256" key="3">
    <source>
        <dbReference type="ARBA" id="ARBA00023163"/>
    </source>
</evidence>
<proteinExistence type="predicted"/>
<feature type="domain" description="HTH tetR-type" evidence="5">
    <location>
        <begin position="9"/>
        <end position="69"/>
    </location>
</feature>
<name>A0A150QAX5_SORCE</name>
<evidence type="ECO:0000313" key="7">
    <source>
        <dbReference type="Proteomes" id="UP000075260"/>
    </source>
</evidence>
<dbReference type="Pfam" id="PF16925">
    <property type="entry name" value="TetR_C_13"/>
    <property type="match status" value="1"/>
</dbReference>
<protein>
    <submittedName>
        <fullName evidence="6">TetR family transcriptional regulator</fullName>
    </submittedName>
</protein>